<dbReference type="GO" id="GO:0003964">
    <property type="term" value="F:RNA-directed DNA polymerase activity"/>
    <property type="evidence" value="ECO:0007669"/>
    <property type="project" value="UniProtKB-KW"/>
</dbReference>
<comment type="caution">
    <text evidence="2">The sequence shown here is derived from an EMBL/GenBank/DDBJ whole genome shotgun (WGS) entry which is preliminary data.</text>
</comment>
<dbReference type="GO" id="GO:0015074">
    <property type="term" value="P:DNA integration"/>
    <property type="evidence" value="ECO:0007669"/>
    <property type="project" value="InterPro"/>
</dbReference>
<dbReference type="OrthoDB" id="1909122at2759"/>
<reference evidence="3" key="1">
    <citation type="journal article" date="2019" name="Plant Biotechnol. J.">
        <title>Genome sequencing of the Australian wild diploid species Gossypium australe highlights disease resistance and delayed gland morphogenesis.</title>
        <authorList>
            <person name="Cai Y."/>
            <person name="Cai X."/>
            <person name="Wang Q."/>
            <person name="Wang P."/>
            <person name="Zhang Y."/>
            <person name="Cai C."/>
            <person name="Xu Y."/>
            <person name="Wang K."/>
            <person name="Zhou Z."/>
            <person name="Wang C."/>
            <person name="Geng S."/>
            <person name="Li B."/>
            <person name="Dong Q."/>
            <person name="Hou Y."/>
            <person name="Wang H."/>
            <person name="Ai P."/>
            <person name="Liu Z."/>
            <person name="Yi F."/>
            <person name="Sun M."/>
            <person name="An G."/>
            <person name="Cheng J."/>
            <person name="Zhang Y."/>
            <person name="Shi Q."/>
            <person name="Xie Y."/>
            <person name="Shi X."/>
            <person name="Chang Y."/>
            <person name="Huang F."/>
            <person name="Chen Y."/>
            <person name="Hong S."/>
            <person name="Mi L."/>
            <person name="Sun Q."/>
            <person name="Zhang L."/>
            <person name="Zhou B."/>
            <person name="Peng R."/>
            <person name="Zhang X."/>
            <person name="Liu F."/>
        </authorList>
    </citation>
    <scope>NUCLEOTIDE SEQUENCE [LARGE SCALE GENOMIC DNA]</scope>
    <source>
        <strain evidence="3">cv. PA1801</strain>
    </source>
</reference>
<evidence type="ECO:0000313" key="2">
    <source>
        <dbReference type="EMBL" id="KAA3461058.1"/>
    </source>
</evidence>
<gene>
    <name evidence="2" type="ORF">EPI10_027661</name>
</gene>
<proteinExistence type="predicted"/>
<accession>A0A5B6UUV6</accession>
<dbReference type="AlphaFoldDB" id="A0A5B6UUV6"/>
<dbReference type="InterPro" id="IPR001584">
    <property type="entry name" value="Integrase_cat-core"/>
</dbReference>
<keyword evidence="3" id="KW-1185">Reference proteome</keyword>
<evidence type="ECO:0000313" key="3">
    <source>
        <dbReference type="Proteomes" id="UP000325315"/>
    </source>
</evidence>
<dbReference type="PANTHER" id="PTHR45835">
    <property type="entry name" value="YALI0A06105P"/>
    <property type="match status" value="1"/>
</dbReference>
<feature type="domain" description="Integrase catalytic" evidence="1">
    <location>
        <begin position="63"/>
        <end position="190"/>
    </location>
</feature>
<dbReference type="SUPFAM" id="SSF53098">
    <property type="entry name" value="Ribonuclease H-like"/>
    <property type="match status" value="1"/>
</dbReference>
<keyword evidence="2" id="KW-0548">Nucleotidyltransferase</keyword>
<dbReference type="PANTHER" id="PTHR45835:SF99">
    <property type="entry name" value="CHROMO DOMAIN-CONTAINING PROTEIN-RELATED"/>
    <property type="match status" value="1"/>
</dbReference>
<evidence type="ECO:0000259" key="1">
    <source>
        <dbReference type="PROSITE" id="PS50994"/>
    </source>
</evidence>
<dbReference type="EMBL" id="SMMG02000009">
    <property type="protein sequence ID" value="KAA3461058.1"/>
    <property type="molecule type" value="Genomic_DNA"/>
</dbReference>
<dbReference type="Proteomes" id="UP000325315">
    <property type="component" value="Unassembled WGS sequence"/>
</dbReference>
<dbReference type="InterPro" id="IPR012337">
    <property type="entry name" value="RNaseH-like_sf"/>
</dbReference>
<dbReference type="GO" id="GO:0003676">
    <property type="term" value="F:nucleic acid binding"/>
    <property type="evidence" value="ECO:0007669"/>
    <property type="project" value="InterPro"/>
</dbReference>
<keyword evidence="2" id="KW-0695">RNA-directed DNA polymerase</keyword>
<keyword evidence="2" id="KW-0808">Transferase</keyword>
<dbReference type="InterPro" id="IPR036397">
    <property type="entry name" value="RNaseH_sf"/>
</dbReference>
<organism evidence="2 3">
    <name type="scientific">Gossypium australe</name>
    <dbReference type="NCBI Taxonomy" id="47621"/>
    <lineage>
        <taxon>Eukaryota</taxon>
        <taxon>Viridiplantae</taxon>
        <taxon>Streptophyta</taxon>
        <taxon>Embryophyta</taxon>
        <taxon>Tracheophyta</taxon>
        <taxon>Spermatophyta</taxon>
        <taxon>Magnoliopsida</taxon>
        <taxon>eudicotyledons</taxon>
        <taxon>Gunneridae</taxon>
        <taxon>Pentapetalae</taxon>
        <taxon>rosids</taxon>
        <taxon>malvids</taxon>
        <taxon>Malvales</taxon>
        <taxon>Malvaceae</taxon>
        <taxon>Malvoideae</taxon>
        <taxon>Gossypium</taxon>
    </lineage>
</organism>
<protein>
    <submittedName>
        <fullName evidence="2">Reverse transcriptase</fullName>
    </submittedName>
</protein>
<sequence length="233" mass="27685">MFTRLSLVDDGGLLAELQWKRERSKISRRLCVSNDNELRQTILREAHVSPYSMHPRGNMMYQDVKSEHFLPARMDYSLQKLTNLYIFEIVRLHEVPISIISYRDSYFTFIFWKKLQELLGTHLDFSTAFYPQSDGKSERVFQILEDMLRGCIIGFQGSWVEHLPLAKFSYNNSFCSIIQMAPYEALYESERKIRLIQERLKVASDRQKSYTDLKRKDIEYNVDKQVFLKVSPW</sequence>
<dbReference type="Gene3D" id="3.30.420.10">
    <property type="entry name" value="Ribonuclease H-like superfamily/Ribonuclease H"/>
    <property type="match status" value="1"/>
</dbReference>
<name>A0A5B6UUV6_9ROSI</name>
<dbReference type="PROSITE" id="PS50994">
    <property type="entry name" value="INTEGRASE"/>
    <property type="match status" value="1"/>
</dbReference>